<dbReference type="CDD" id="cd22827">
    <property type="entry name" value="Gal_Rha_Lectin_SUL-I-like"/>
    <property type="match status" value="1"/>
</dbReference>
<feature type="signal peptide" evidence="2">
    <location>
        <begin position="1"/>
        <end position="26"/>
    </location>
</feature>
<evidence type="ECO:0000256" key="2">
    <source>
        <dbReference type="SAM" id="SignalP"/>
    </source>
</evidence>
<dbReference type="InterPro" id="IPR043159">
    <property type="entry name" value="Lectin_gal-bd_sf"/>
</dbReference>
<gene>
    <name evidence="4" type="ORF">HOLleu_26109</name>
</gene>
<feature type="domain" description="SUEL-type lectin" evidence="3">
    <location>
        <begin position="79"/>
        <end position="172"/>
    </location>
</feature>
<dbReference type="EMBL" id="JAIZAY010000012">
    <property type="protein sequence ID" value="KAJ8032557.1"/>
    <property type="molecule type" value="Genomic_DNA"/>
</dbReference>
<dbReference type="Gene3D" id="2.60.120.740">
    <property type="match status" value="1"/>
</dbReference>
<accession>A0A9Q1BTM8</accession>
<keyword evidence="5" id="KW-1185">Reference proteome</keyword>
<dbReference type="Pfam" id="PF02140">
    <property type="entry name" value="SUEL_Lectin"/>
    <property type="match status" value="1"/>
</dbReference>
<evidence type="ECO:0000259" key="3">
    <source>
        <dbReference type="PROSITE" id="PS50228"/>
    </source>
</evidence>
<dbReference type="PANTHER" id="PTHR46780">
    <property type="entry name" value="PROTEIN EVA-1"/>
    <property type="match status" value="1"/>
</dbReference>
<organism evidence="4 5">
    <name type="scientific">Holothuria leucospilota</name>
    <name type="common">Black long sea cucumber</name>
    <name type="synonym">Mertensiothuria leucospilota</name>
    <dbReference type="NCBI Taxonomy" id="206669"/>
    <lineage>
        <taxon>Eukaryota</taxon>
        <taxon>Metazoa</taxon>
        <taxon>Echinodermata</taxon>
        <taxon>Eleutherozoa</taxon>
        <taxon>Echinozoa</taxon>
        <taxon>Holothuroidea</taxon>
        <taxon>Aspidochirotacea</taxon>
        <taxon>Aspidochirotida</taxon>
        <taxon>Holothuriidae</taxon>
        <taxon>Holothuria</taxon>
    </lineage>
</organism>
<dbReference type="AlphaFoldDB" id="A0A9Q1BTM8"/>
<feature type="region of interest" description="Disordered" evidence="1">
    <location>
        <begin position="28"/>
        <end position="62"/>
    </location>
</feature>
<protein>
    <submittedName>
        <fullName evidence="4">D-galactoside-specific lectin</fullName>
    </submittedName>
</protein>
<feature type="compositionally biased region" description="Polar residues" evidence="1">
    <location>
        <begin position="38"/>
        <end position="62"/>
    </location>
</feature>
<dbReference type="OrthoDB" id="6120134at2759"/>
<evidence type="ECO:0000256" key="1">
    <source>
        <dbReference type="SAM" id="MobiDB-lite"/>
    </source>
</evidence>
<comment type="caution">
    <text evidence="4">The sequence shown here is derived from an EMBL/GenBank/DDBJ whole genome shotgun (WGS) entry which is preliminary data.</text>
</comment>
<sequence>MFGFRAPKFLALFFISIIVFNKNVDSEREPRPFHCTATGPTDTTVQPSSALTTNQDTTVQPSSALTSSQDTVAAKFMVVCEGLTMNITCSGKENIVISDAVYGRLVKGSVACPDPLEGRDITINTNCQSDQTSKVREMCDGKSMCSVGVSNGEFGDPCSGTYKYLNVTYMCT</sequence>
<dbReference type="Proteomes" id="UP001152320">
    <property type="component" value="Chromosome 12"/>
</dbReference>
<evidence type="ECO:0000313" key="4">
    <source>
        <dbReference type="EMBL" id="KAJ8032557.1"/>
    </source>
</evidence>
<dbReference type="InterPro" id="IPR000922">
    <property type="entry name" value="Lectin_gal-bd_dom"/>
</dbReference>
<name>A0A9Q1BTM8_HOLLE</name>
<feature type="chain" id="PRO_5040149608" evidence="2">
    <location>
        <begin position="27"/>
        <end position="172"/>
    </location>
</feature>
<evidence type="ECO:0000313" key="5">
    <source>
        <dbReference type="Proteomes" id="UP001152320"/>
    </source>
</evidence>
<dbReference type="PROSITE" id="PS50228">
    <property type="entry name" value="SUEL_LECTIN"/>
    <property type="match status" value="1"/>
</dbReference>
<reference evidence="4" key="1">
    <citation type="submission" date="2021-10" db="EMBL/GenBank/DDBJ databases">
        <title>Tropical sea cucumber genome reveals ecological adaptation and Cuvierian tubules defense mechanism.</title>
        <authorList>
            <person name="Chen T."/>
        </authorList>
    </citation>
    <scope>NUCLEOTIDE SEQUENCE</scope>
    <source>
        <strain evidence="4">Nanhai2018</strain>
        <tissue evidence="4">Muscle</tissue>
    </source>
</reference>
<keyword evidence="2" id="KW-0732">Signal</keyword>
<dbReference type="GO" id="GO:0030246">
    <property type="term" value="F:carbohydrate binding"/>
    <property type="evidence" value="ECO:0007669"/>
    <property type="project" value="InterPro"/>
</dbReference>
<proteinExistence type="predicted"/>